<gene>
    <name evidence="1" type="ORF">ENO26_08260</name>
</gene>
<reference evidence="1" key="1">
    <citation type="journal article" date="2020" name="mSystems">
        <title>Genome- and Community-Level Interaction Insights into Carbon Utilization and Element Cycling Functions of Hydrothermarchaeota in Hydrothermal Sediment.</title>
        <authorList>
            <person name="Zhou Z."/>
            <person name="Liu Y."/>
            <person name="Xu W."/>
            <person name="Pan J."/>
            <person name="Luo Z.H."/>
            <person name="Li M."/>
        </authorList>
    </citation>
    <scope>NUCLEOTIDE SEQUENCE [LARGE SCALE GENOMIC DNA]</scope>
    <source>
        <strain evidence="1">SpSt-125</strain>
    </source>
</reference>
<name>A0A7J2U430_9CREN</name>
<comment type="caution">
    <text evidence="1">The sequence shown here is derived from an EMBL/GenBank/DDBJ whole genome shotgun (WGS) entry which is preliminary data.</text>
</comment>
<protein>
    <submittedName>
        <fullName evidence="1">Uncharacterized protein</fullName>
    </submittedName>
</protein>
<proteinExistence type="predicted"/>
<organism evidence="1">
    <name type="scientific">Ignisphaera aggregans</name>
    <dbReference type="NCBI Taxonomy" id="334771"/>
    <lineage>
        <taxon>Archaea</taxon>
        <taxon>Thermoproteota</taxon>
        <taxon>Thermoprotei</taxon>
        <taxon>Desulfurococcales</taxon>
        <taxon>Desulfurococcaceae</taxon>
        <taxon>Ignisphaera</taxon>
    </lineage>
</organism>
<dbReference type="AlphaFoldDB" id="A0A7J2U430"/>
<evidence type="ECO:0000313" key="1">
    <source>
        <dbReference type="EMBL" id="HEM67534.1"/>
    </source>
</evidence>
<sequence length="86" mass="9696">MMMSIEFFEPLAMINSLFIAPSLDRDRSNGPETWLGIKSQKRGDVILNLSALTRALALQYGEGVRYKRSISINQLRDSRGTSGYNK</sequence>
<accession>A0A7J2U430</accession>
<dbReference type="EMBL" id="DSEU01000056">
    <property type="protein sequence ID" value="HEM67534.1"/>
    <property type="molecule type" value="Genomic_DNA"/>
</dbReference>